<name>A0ABZ2RIV4_ECTME</name>
<evidence type="ECO:0000313" key="1">
    <source>
        <dbReference type="EMBL" id="WXL25149.1"/>
    </source>
</evidence>
<dbReference type="Gene3D" id="3.30.310.50">
    <property type="entry name" value="Alpha-D-phosphohexomutase, C-terminal domain"/>
    <property type="match status" value="1"/>
</dbReference>
<dbReference type="Proteomes" id="UP001476583">
    <property type="component" value="Chromosome"/>
</dbReference>
<dbReference type="EMBL" id="CP148074">
    <property type="protein sequence ID" value="WXL25149.1"/>
    <property type="molecule type" value="Genomic_DNA"/>
</dbReference>
<reference evidence="1 2" key="1">
    <citation type="submission" date="2024-03" db="EMBL/GenBank/DDBJ databases">
        <title>Complete genome of BD2.</title>
        <authorList>
            <person name="Cao G."/>
        </authorList>
    </citation>
    <scope>NUCLEOTIDE SEQUENCE [LARGE SCALE GENOMIC DNA]</scope>
    <source>
        <strain evidence="1 2">BD2</strain>
    </source>
</reference>
<evidence type="ECO:0000313" key="2">
    <source>
        <dbReference type="Proteomes" id="UP001476583"/>
    </source>
</evidence>
<proteinExistence type="predicted"/>
<dbReference type="InterPro" id="IPR014543">
    <property type="entry name" value="UCP028291"/>
</dbReference>
<accession>A0ABZ2RIV4</accession>
<gene>
    <name evidence="1" type="ORF">WG219_17860</name>
</gene>
<dbReference type="Pfam" id="PF09981">
    <property type="entry name" value="DUF2218"/>
    <property type="match status" value="1"/>
</dbReference>
<organism evidence="1 2">
    <name type="scientific">Ectopseudomonas mendocina</name>
    <name type="common">Pseudomonas mendocina</name>
    <dbReference type="NCBI Taxonomy" id="300"/>
    <lineage>
        <taxon>Bacteria</taxon>
        <taxon>Pseudomonadati</taxon>
        <taxon>Pseudomonadota</taxon>
        <taxon>Gammaproteobacteria</taxon>
        <taxon>Pseudomonadales</taxon>
        <taxon>Pseudomonadaceae</taxon>
        <taxon>Ectopseudomonas</taxon>
    </lineage>
</organism>
<keyword evidence="2" id="KW-1185">Reference proteome</keyword>
<protein>
    <submittedName>
        <fullName evidence="1">DUF2218 domain-containing protein</fullName>
    </submittedName>
</protein>
<sequence>MSFESSAYVETDTPARYISRLCKHFAHKVPVTFDEREGRIEFDKGLGILRAENNGLRLSVHADNQDDLPYLQDVVGRHFERFAWQAELTLDWQ</sequence>
<dbReference type="PIRSF" id="PIRSF028291">
    <property type="entry name" value="UCP028291"/>
    <property type="match status" value="1"/>
</dbReference>